<evidence type="ECO:0000313" key="2">
    <source>
        <dbReference type="Proteomes" id="UP000198287"/>
    </source>
</evidence>
<protein>
    <submittedName>
        <fullName evidence="1">Uncharacterized protein</fullName>
    </submittedName>
</protein>
<gene>
    <name evidence="1" type="ORF">Fcan01_19501</name>
</gene>
<comment type="caution">
    <text evidence="1">The sequence shown here is derived from an EMBL/GenBank/DDBJ whole genome shotgun (WGS) entry which is preliminary data.</text>
</comment>
<keyword evidence="2" id="KW-1185">Reference proteome</keyword>
<reference evidence="1 2" key="1">
    <citation type="submission" date="2015-12" db="EMBL/GenBank/DDBJ databases">
        <title>The genome of Folsomia candida.</title>
        <authorList>
            <person name="Faddeeva A."/>
            <person name="Derks M.F."/>
            <person name="Anvar Y."/>
            <person name="Smit S."/>
            <person name="Van Straalen N."/>
            <person name="Roelofs D."/>
        </authorList>
    </citation>
    <scope>NUCLEOTIDE SEQUENCE [LARGE SCALE GENOMIC DNA]</scope>
    <source>
        <strain evidence="1 2">VU population</strain>
        <tissue evidence="1">Whole body</tissue>
    </source>
</reference>
<organism evidence="1 2">
    <name type="scientific">Folsomia candida</name>
    <name type="common">Springtail</name>
    <dbReference type="NCBI Taxonomy" id="158441"/>
    <lineage>
        <taxon>Eukaryota</taxon>
        <taxon>Metazoa</taxon>
        <taxon>Ecdysozoa</taxon>
        <taxon>Arthropoda</taxon>
        <taxon>Hexapoda</taxon>
        <taxon>Collembola</taxon>
        <taxon>Entomobryomorpha</taxon>
        <taxon>Isotomoidea</taxon>
        <taxon>Isotomidae</taxon>
        <taxon>Proisotominae</taxon>
        <taxon>Folsomia</taxon>
    </lineage>
</organism>
<name>A0A226DME9_FOLCA</name>
<proteinExistence type="predicted"/>
<evidence type="ECO:0000313" key="1">
    <source>
        <dbReference type="EMBL" id="OXA45781.1"/>
    </source>
</evidence>
<accession>A0A226DME9</accession>
<dbReference type="EMBL" id="LNIX01000017">
    <property type="protein sequence ID" value="OXA45781.1"/>
    <property type="molecule type" value="Genomic_DNA"/>
</dbReference>
<dbReference type="Proteomes" id="UP000198287">
    <property type="component" value="Unassembled WGS sequence"/>
</dbReference>
<dbReference type="AlphaFoldDB" id="A0A226DME9"/>
<sequence>MPTSNNPRNLALPSVPTPFRGPCIHALAVVVAMLVVGCPSKFDIKVDHRHLSLTIEIVIDSYTLRCDAIVSLCSLGKALSRVYGETTAEDDATTTTTTSTGTMYNGPITPGRARIDSSSGKISFFPDHAPWGAAQRGNRDLAILEGAVFRTREKRDRAYIGPIVPTAEVAAEGVGYRGTFTSILNTYTYSLALFKFLPKIQLLLTPRVSYNSTTFPENHQHLGASTRKKQLPGLAELLIGLHSIQTERFQEK</sequence>